<feature type="domain" description="HNH nuclease" evidence="1">
    <location>
        <begin position="108"/>
        <end position="150"/>
    </location>
</feature>
<evidence type="ECO:0000313" key="2">
    <source>
        <dbReference type="EMBL" id="KKL67735.1"/>
    </source>
</evidence>
<proteinExistence type="predicted"/>
<reference evidence="2" key="1">
    <citation type="journal article" date="2015" name="Nature">
        <title>Complex archaea that bridge the gap between prokaryotes and eukaryotes.</title>
        <authorList>
            <person name="Spang A."/>
            <person name="Saw J.H."/>
            <person name="Jorgensen S.L."/>
            <person name="Zaremba-Niedzwiedzka K."/>
            <person name="Martijn J."/>
            <person name="Lind A.E."/>
            <person name="van Eijk R."/>
            <person name="Schleper C."/>
            <person name="Guy L."/>
            <person name="Ettema T.J."/>
        </authorList>
    </citation>
    <scope>NUCLEOTIDE SEQUENCE</scope>
</reference>
<protein>
    <recommendedName>
        <fullName evidence="1">HNH nuclease domain-containing protein</fullName>
    </recommendedName>
</protein>
<dbReference type="InterPro" id="IPR044925">
    <property type="entry name" value="His-Me_finger_sf"/>
</dbReference>
<accession>A0A0F9GE31</accession>
<gene>
    <name evidence="2" type="ORF">LCGC14_2132030</name>
</gene>
<dbReference type="GO" id="GO:0004519">
    <property type="term" value="F:endonuclease activity"/>
    <property type="evidence" value="ECO:0007669"/>
    <property type="project" value="InterPro"/>
</dbReference>
<evidence type="ECO:0000259" key="1">
    <source>
        <dbReference type="Pfam" id="PF13392"/>
    </source>
</evidence>
<dbReference type="SUPFAM" id="SSF54060">
    <property type="entry name" value="His-Me finger endonucleases"/>
    <property type="match status" value="1"/>
</dbReference>
<comment type="caution">
    <text evidence="2">The sequence shown here is derived from an EMBL/GenBank/DDBJ whole genome shotgun (WGS) entry which is preliminary data.</text>
</comment>
<sequence length="204" mass="23294">MTVKKNCEICNSHFRVDAYRIATARYCSRACQGVAKRRRRVTNICKGCGKEFDVPPSMKRLQHCSRECWVNITRKYDVDPVSGCWVWNGAKCGRKGYGSVSINGHTRRAHRVVYEINKGTIPNGLQLDHSCRNTSCVNPDHLEPVTNRENIERTPAVITARTASHCRQGHPWTPENTYLPPNGGRVCRQCTRDNQARYIERHTP</sequence>
<dbReference type="EMBL" id="LAZR01026767">
    <property type="protein sequence ID" value="KKL67735.1"/>
    <property type="molecule type" value="Genomic_DNA"/>
</dbReference>
<dbReference type="InterPro" id="IPR003615">
    <property type="entry name" value="HNH_nuc"/>
</dbReference>
<organism evidence="2">
    <name type="scientific">marine sediment metagenome</name>
    <dbReference type="NCBI Taxonomy" id="412755"/>
    <lineage>
        <taxon>unclassified sequences</taxon>
        <taxon>metagenomes</taxon>
        <taxon>ecological metagenomes</taxon>
    </lineage>
</organism>
<dbReference type="InterPro" id="IPR044930">
    <property type="entry name" value="Homing_endonuclease_His-Me"/>
</dbReference>
<dbReference type="Pfam" id="PF13392">
    <property type="entry name" value="HNH_3"/>
    <property type="match status" value="1"/>
</dbReference>
<name>A0A0F9GE31_9ZZZZ</name>
<dbReference type="AlphaFoldDB" id="A0A0F9GE31"/>
<dbReference type="Gene3D" id="3.90.75.10">
    <property type="entry name" value="Homing Intron 3 (I-ppo) Encoded Endonuclease, Chain A"/>
    <property type="match status" value="1"/>
</dbReference>